<evidence type="ECO:0000256" key="1">
    <source>
        <dbReference type="ARBA" id="ARBA00004651"/>
    </source>
</evidence>
<dbReference type="GO" id="GO:0032977">
    <property type="term" value="F:membrane insertase activity"/>
    <property type="evidence" value="ECO:0007669"/>
    <property type="project" value="InterPro"/>
</dbReference>
<dbReference type="GO" id="GO:0051205">
    <property type="term" value="P:protein insertion into membrane"/>
    <property type="evidence" value="ECO:0007669"/>
    <property type="project" value="TreeGrafter"/>
</dbReference>
<protein>
    <recommendedName>
        <fullName evidence="10">Membrane insertase YidC/Oxa/ALB C-terminal domain-containing protein</fullName>
    </recommendedName>
</protein>
<comment type="subcellular location">
    <subcellularLocation>
        <location evidence="1">Cell membrane</location>
        <topology evidence="1">Multi-pass membrane protein</topology>
    </subcellularLocation>
    <subcellularLocation>
        <location evidence="9">Membrane</location>
        <topology evidence="9">Multi-pass membrane protein</topology>
    </subcellularLocation>
</comment>
<evidence type="ECO:0000256" key="3">
    <source>
        <dbReference type="ARBA" id="ARBA00022475"/>
    </source>
</evidence>
<dbReference type="EMBL" id="AMFJ01034069">
    <property type="protein sequence ID" value="EKD30395.1"/>
    <property type="molecule type" value="Genomic_DNA"/>
</dbReference>
<gene>
    <name evidence="11" type="ORF">ACD_78C00069G0004</name>
</gene>
<comment type="caution">
    <text evidence="11">The sequence shown here is derived from an EMBL/GenBank/DDBJ whole genome shotgun (WGS) entry which is preliminary data.</text>
</comment>
<dbReference type="InterPro" id="IPR028055">
    <property type="entry name" value="YidC/Oxa/ALB_C"/>
</dbReference>
<evidence type="ECO:0000313" key="11">
    <source>
        <dbReference type="EMBL" id="EKD30395.1"/>
    </source>
</evidence>
<evidence type="ECO:0000256" key="8">
    <source>
        <dbReference type="ARBA" id="ARBA00023186"/>
    </source>
</evidence>
<evidence type="ECO:0000256" key="6">
    <source>
        <dbReference type="ARBA" id="ARBA00022989"/>
    </source>
</evidence>
<keyword evidence="2" id="KW-0813">Transport</keyword>
<feature type="domain" description="Membrane insertase YidC/Oxa/ALB C-terminal" evidence="10">
    <location>
        <begin position="167"/>
        <end position="394"/>
    </location>
</feature>
<sequence length="399" mass="44982">MNTRLLNFLLIFFITLIALNWILPAPTQNTTPSNEIILHVGATSYVTPDIPVIEVQNTTSASITIDTCRDFSIKKDHNLLTNPPKEFCKTFTIENGAKEKLDISPLYKLFQSPGKYEFSLTVNGKTSYGDTVWEVPGFFRSLFRNLFYAPIYNLFAFLISTLPGYSFGLAIILVTILIRIILLVPQHHILANSKKMQAIQPKIKELQEKYKGDQAKIGMELMALYKAEQVNPLGSCLPLLIQMPLLIVLYWVVLEITLLSNYYYLYSPLASFDISKIDTVFFGIHLLSIGGVTGIVLALAVGGAQWLQIKLSLPKEDDVVKLEKLEKKIIEKKNGKYAETEPSFMPDPSVMNKFMLWGMPIMIAGSTYFFPAGVGIYWLIGTLFMLIQQIVVNKMSVKK</sequence>
<evidence type="ECO:0000256" key="5">
    <source>
        <dbReference type="ARBA" id="ARBA00022927"/>
    </source>
</evidence>
<proteinExistence type="inferred from homology"/>
<dbReference type="InterPro" id="IPR047196">
    <property type="entry name" value="YidC_ALB_C"/>
</dbReference>
<keyword evidence="8" id="KW-0143">Chaperone</keyword>
<dbReference type="CDD" id="cd20070">
    <property type="entry name" value="5TM_YidC_Alb3"/>
    <property type="match status" value="1"/>
</dbReference>
<evidence type="ECO:0000259" key="10">
    <source>
        <dbReference type="Pfam" id="PF02096"/>
    </source>
</evidence>
<evidence type="ECO:0000256" key="7">
    <source>
        <dbReference type="ARBA" id="ARBA00023136"/>
    </source>
</evidence>
<reference evidence="11" key="1">
    <citation type="journal article" date="2012" name="Science">
        <title>Fermentation, hydrogen, and sulfur metabolism in multiple uncultivated bacterial phyla.</title>
        <authorList>
            <person name="Wrighton K.C."/>
            <person name="Thomas B.C."/>
            <person name="Sharon I."/>
            <person name="Miller C.S."/>
            <person name="Castelle C.J."/>
            <person name="VerBerkmoes N.C."/>
            <person name="Wilkins M.J."/>
            <person name="Hettich R.L."/>
            <person name="Lipton M.S."/>
            <person name="Williams K.H."/>
            <person name="Long P.E."/>
            <person name="Banfield J.F."/>
        </authorList>
    </citation>
    <scope>NUCLEOTIDE SEQUENCE [LARGE SCALE GENOMIC DNA]</scope>
</reference>
<dbReference type="InterPro" id="IPR001708">
    <property type="entry name" value="YidC/ALB3/OXA1/COX18"/>
</dbReference>
<evidence type="ECO:0000256" key="4">
    <source>
        <dbReference type="ARBA" id="ARBA00022692"/>
    </source>
</evidence>
<keyword evidence="3" id="KW-1003">Cell membrane</keyword>
<dbReference type="NCBIfam" id="TIGR03592">
    <property type="entry name" value="yidC_oxa1_cterm"/>
    <property type="match status" value="1"/>
</dbReference>
<name>K1XJ51_9BACT</name>
<dbReference type="Pfam" id="PF02096">
    <property type="entry name" value="60KD_IMP"/>
    <property type="match status" value="1"/>
</dbReference>
<dbReference type="PANTHER" id="PTHR12428">
    <property type="entry name" value="OXA1"/>
    <property type="match status" value="1"/>
</dbReference>
<comment type="similarity">
    <text evidence="9">Belongs to the OXA1/ALB3/YidC family.</text>
</comment>
<dbReference type="GO" id="GO:0015031">
    <property type="term" value="P:protein transport"/>
    <property type="evidence" value="ECO:0007669"/>
    <property type="project" value="UniProtKB-KW"/>
</dbReference>
<keyword evidence="6" id="KW-1133">Transmembrane helix</keyword>
<organism evidence="11">
    <name type="scientific">uncultured bacterium</name>
    <name type="common">gcode 4</name>
    <dbReference type="NCBI Taxonomy" id="1234023"/>
    <lineage>
        <taxon>Bacteria</taxon>
        <taxon>environmental samples</taxon>
    </lineage>
</organism>
<dbReference type="GO" id="GO:0005886">
    <property type="term" value="C:plasma membrane"/>
    <property type="evidence" value="ECO:0007669"/>
    <property type="project" value="UniProtKB-SubCell"/>
</dbReference>
<keyword evidence="5" id="KW-0653">Protein transport</keyword>
<keyword evidence="7" id="KW-0472">Membrane</keyword>
<evidence type="ECO:0000256" key="9">
    <source>
        <dbReference type="RuleBase" id="RU003945"/>
    </source>
</evidence>
<accession>K1XJ51</accession>
<dbReference type="AlphaFoldDB" id="K1XJ51"/>
<dbReference type="PANTHER" id="PTHR12428:SF65">
    <property type="entry name" value="CYTOCHROME C OXIDASE ASSEMBLY PROTEIN COX18, MITOCHONDRIAL"/>
    <property type="match status" value="1"/>
</dbReference>
<evidence type="ECO:0000256" key="2">
    <source>
        <dbReference type="ARBA" id="ARBA00022448"/>
    </source>
</evidence>
<keyword evidence="4 9" id="KW-0812">Transmembrane</keyword>